<dbReference type="PANTHER" id="PTHR24099:SF11">
    <property type="entry name" value="FIBRONECTIN TYPE III DOMAIN-CONTAINING 3BA-RELATED"/>
    <property type="match status" value="1"/>
</dbReference>
<proteinExistence type="predicted"/>
<dbReference type="EMBL" id="CASHTH010003316">
    <property type="protein sequence ID" value="CAI8043300.1"/>
    <property type="molecule type" value="Genomic_DNA"/>
</dbReference>
<dbReference type="InterPro" id="IPR036116">
    <property type="entry name" value="FN3_sf"/>
</dbReference>
<dbReference type="Proteomes" id="UP001174909">
    <property type="component" value="Unassembled WGS sequence"/>
</dbReference>
<evidence type="ECO:0000259" key="1">
    <source>
        <dbReference type="PROSITE" id="PS50853"/>
    </source>
</evidence>
<dbReference type="InterPro" id="IPR003961">
    <property type="entry name" value="FN3_dom"/>
</dbReference>
<reference evidence="2" key="1">
    <citation type="submission" date="2023-03" db="EMBL/GenBank/DDBJ databases">
        <authorList>
            <person name="Steffen K."/>
            <person name="Cardenas P."/>
        </authorList>
    </citation>
    <scope>NUCLEOTIDE SEQUENCE</scope>
</reference>
<dbReference type="Gene3D" id="2.60.40.10">
    <property type="entry name" value="Immunoglobulins"/>
    <property type="match status" value="2"/>
</dbReference>
<feature type="domain" description="Fibronectin type-III" evidence="1">
    <location>
        <begin position="39"/>
        <end position="119"/>
    </location>
</feature>
<sequence>MKTTISGLNPSTTYSIQVAAVNGELIGPYSAAVDPLTKVAVPVLMSDSTTATSISLSWTSAGSEGVMYEVEWQRDTSVGCTDEDTGSTTITGGSMTSYTITGLEEDSRYAVTVNASNSL</sequence>
<keyword evidence="3" id="KW-1185">Reference proteome</keyword>
<dbReference type="PANTHER" id="PTHR24099">
    <property type="entry name" value="E3 UBIQUITIN-PROTEIN LIGASE TRIM36-RELATED"/>
    <property type="match status" value="1"/>
</dbReference>
<organism evidence="2 3">
    <name type="scientific">Geodia barretti</name>
    <name type="common">Barrett's horny sponge</name>
    <dbReference type="NCBI Taxonomy" id="519541"/>
    <lineage>
        <taxon>Eukaryota</taxon>
        <taxon>Metazoa</taxon>
        <taxon>Porifera</taxon>
        <taxon>Demospongiae</taxon>
        <taxon>Heteroscleromorpha</taxon>
        <taxon>Tetractinellida</taxon>
        <taxon>Astrophorina</taxon>
        <taxon>Geodiidae</taxon>
        <taxon>Geodia</taxon>
    </lineage>
</organism>
<dbReference type="SUPFAM" id="SSF49265">
    <property type="entry name" value="Fibronectin type III"/>
    <property type="match status" value="1"/>
</dbReference>
<dbReference type="PROSITE" id="PS50853">
    <property type="entry name" value="FN3"/>
    <property type="match status" value="1"/>
</dbReference>
<feature type="non-terminal residue" evidence="2">
    <location>
        <position position="1"/>
    </location>
</feature>
<gene>
    <name evidence="2" type="ORF">GBAR_LOCUS24034</name>
</gene>
<dbReference type="Pfam" id="PF00041">
    <property type="entry name" value="fn3"/>
    <property type="match status" value="2"/>
</dbReference>
<name>A0AA35X9K3_GEOBA</name>
<dbReference type="InterPro" id="IPR013783">
    <property type="entry name" value="Ig-like_fold"/>
</dbReference>
<dbReference type="AlphaFoldDB" id="A0AA35X9K3"/>
<accession>A0AA35X9K3</accession>
<dbReference type="CDD" id="cd00063">
    <property type="entry name" value="FN3"/>
    <property type="match status" value="2"/>
</dbReference>
<evidence type="ECO:0000313" key="3">
    <source>
        <dbReference type="Proteomes" id="UP001174909"/>
    </source>
</evidence>
<evidence type="ECO:0000313" key="2">
    <source>
        <dbReference type="EMBL" id="CAI8043300.1"/>
    </source>
</evidence>
<protein>
    <recommendedName>
        <fullName evidence="1">Fibronectin type-III domain-containing protein</fullName>
    </recommendedName>
</protein>
<comment type="caution">
    <text evidence="2">The sequence shown here is derived from an EMBL/GenBank/DDBJ whole genome shotgun (WGS) entry which is preliminary data.</text>
</comment>
<dbReference type="InterPro" id="IPR050617">
    <property type="entry name" value="E3_ligase_FN3/SPRY"/>
</dbReference>